<feature type="region of interest" description="Disordered" evidence="2">
    <location>
        <begin position="38"/>
        <end position="57"/>
    </location>
</feature>
<name>A0A7R9H4H9_TIMCR</name>
<sequence length="588" mass="64220">MNGDTNRSYQEVNGTPVPGLGKRKKSRRRKRCEYLQDWVDKSSSFQQQPPPYPVEEPPPGYWPQQRMFAAVSDPSVGRYSVPLGFSLEPISLPLYPVFQPVLPTCRPHTHRAVPRHKSCAGGVLGPAKGAHPRAAPPSPLAAMQTLTLPGGVNCEEFTSLPPQTQPQLSCDEGQRRFSDPGLVPPPHEDTSDTHSSDESSRVTATLVVSLLEQVNGLQESNRQLFKELHATRVELETLKTQAASTWKQPFPDYNPGVLSDLVREVRDAAKVREDALLARVCSMIKAADLSKMDWVDTLTLYSVVQEKGNTTPAGLNVGGNNNGSGVTLNICTWRQSSEVSSQVKLGVRTIKGYNNMEQYHKGESALQNMACYQCSVCLALIEHVQVFATDGGADSAGNRFESQQQASALHNSEGDCTSTQKAMLNDNTGKQCLLALTRATAATFELISAPIIYHSTILVSLVFKVNLQRFLSATDNVEGVQEEEILSQQLLHVEKEKLELRRELQEAVDSKKETEAQALKLERLVGILRKKINGLSVEEPRVGIDTVSPDQSPGSSLETSESVSSSTFSGKSHSPSPLVTISGPVTEL</sequence>
<dbReference type="EMBL" id="OC320254">
    <property type="protein sequence ID" value="CAD7407642.1"/>
    <property type="molecule type" value="Genomic_DNA"/>
</dbReference>
<evidence type="ECO:0000313" key="3">
    <source>
        <dbReference type="EMBL" id="CAD7407642.1"/>
    </source>
</evidence>
<reference evidence="3" key="1">
    <citation type="submission" date="2020-11" db="EMBL/GenBank/DDBJ databases">
        <authorList>
            <person name="Tran Van P."/>
        </authorList>
    </citation>
    <scope>NUCLEOTIDE SEQUENCE</scope>
</reference>
<feature type="coiled-coil region" evidence="1">
    <location>
        <begin position="483"/>
        <end position="531"/>
    </location>
</feature>
<feature type="compositionally biased region" description="Polar residues" evidence="2">
    <location>
        <begin position="1"/>
        <end position="13"/>
    </location>
</feature>
<dbReference type="AlphaFoldDB" id="A0A7R9H4H9"/>
<feature type="compositionally biased region" description="Pro residues" evidence="2">
    <location>
        <begin position="48"/>
        <end position="57"/>
    </location>
</feature>
<protein>
    <submittedName>
        <fullName evidence="3">Uncharacterized protein</fullName>
    </submittedName>
</protein>
<gene>
    <name evidence="3" type="ORF">TCEB3V08_LOCUS9127</name>
</gene>
<organism evidence="3">
    <name type="scientific">Timema cristinae</name>
    <name type="common">Walking stick</name>
    <dbReference type="NCBI Taxonomy" id="61476"/>
    <lineage>
        <taxon>Eukaryota</taxon>
        <taxon>Metazoa</taxon>
        <taxon>Ecdysozoa</taxon>
        <taxon>Arthropoda</taxon>
        <taxon>Hexapoda</taxon>
        <taxon>Insecta</taxon>
        <taxon>Pterygota</taxon>
        <taxon>Neoptera</taxon>
        <taxon>Polyneoptera</taxon>
        <taxon>Phasmatodea</taxon>
        <taxon>Timematodea</taxon>
        <taxon>Timematoidea</taxon>
        <taxon>Timematidae</taxon>
        <taxon>Timema</taxon>
    </lineage>
</organism>
<evidence type="ECO:0000256" key="2">
    <source>
        <dbReference type="SAM" id="MobiDB-lite"/>
    </source>
</evidence>
<keyword evidence="1" id="KW-0175">Coiled coil</keyword>
<feature type="compositionally biased region" description="Basic and acidic residues" evidence="2">
    <location>
        <begin position="186"/>
        <end position="200"/>
    </location>
</feature>
<evidence type="ECO:0000256" key="1">
    <source>
        <dbReference type="SAM" id="Coils"/>
    </source>
</evidence>
<feature type="compositionally biased region" description="Basic residues" evidence="2">
    <location>
        <begin position="21"/>
        <end position="31"/>
    </location>
</feature>
<feature type="region of interest" description="Disordered" evidence="2">
    <location>
        <begin position="543"/>
        <end position="588"/>
    </location>
</feature>
<proteinExistence type="predicted"/>
<feature type="region of interest" description="Disordered" evidence="2">
    <location>
        <begin position="1"/>
        <end position="33"/>
    </location>
</feature>
<feature type="region of interest" description="Disordered" evidence="2">
    <location>
        <begin position="156"/>
        <end position="200"/>
    </location>
</feature>
<feature type="compositionally biased region" description="Low complexity" evidence="2">
    <location>
        <begin position="552"/>
        <end position="576"/>
    </location>
</feature>
<accession>A0A7R9H4H9</accession>